<dbReference type="Proteomes" id="UP000075420">
    <property type="component" value="Unassembled WGS sequence"/>
</dbReference>
<sequence length="121" mass="13917">MKYPPRLSPSFSGALRTFSFWIANGTVGLPLLEGVDYREVMIEEPSLLEQAYAIFANVMEFNEEGDPLNAKYAEHRAAQYIRSYCDPEYVVSPPFEAWEQELHEPPPRQDPKPWPTRPSRG</sequence>
<feature type="compositionally biased region" description="Basic and acidic residues" evidence="1">
    <location>
        <begin position="100"/>
        <end position="111"/>
    </location>
</feature>
<reference evidence="3 4" key="1">
    <citation type="submission" date="2014-02" db="EMBL/GenBank/DDBJ databases">
        <title>The small core and large imbalanced accessory genome model reveals a collaborative survival strategy of Sorangium cellulosum strains in nature.</title>
        <authorList>
            <person name="Han K."/>
            <person name="Peng R."/>
            <person name="Blom J."/>
            <person name="Li Y.-Z."/>
        </authorList>
    </citation>
    <scope>NUCLEOTIDE SEQUENCE [LARGE SCALE GENOMIC DNA]</scope>
    <source>
        <strain evidence="3 4">So0157-25</strain>
    </source>
</reference>
<evidence type="ECO:0000256" key="1">
    <source>
        <dbReference type="SAM" id="MobiDB-lite"/>
    </source>
</evidence>
<name>A0A150P5W1_SORCE</name>
<protein>
    <recommendedName>
        <fullName evidence="2">DUF7677 domain-containing protein</fullName>
    </recommendedName>
</protein>
<dbReference type="EMBL" id="JELY01002998">
    <property type="protein sequence ID" value="KYF51065.1"/>
    <property type="molecule type" value="Genomic_DNA"/>
</dbReference>
<accession>A0A150P5W1</accession>
<evidence type="ECO:0000259" key="2">
    <source>
        <dbReference type="Pfam" id="PF24725"/>
    </source>
</evidence>
<dbReference type="AlphaFoldDB" id="A0A150P5W1"/>
<comment type="caution">
    <text evidence="3">The sequence shown here is derived from an EMBL/GenBank/DDBJ whole genome shotgun (WGS) entry which is preliminary data.</text>
</comment>
<evidence type="ECO:0000313" key="3">
    <source>
        <dbReference type="EMBL" id="KYF51065.1"/>
    </source>
</evidence>
<proteinExistence type="predicted"/>
<feature type="compositionally biased region" description="Pro residues" evidence="1">
    <location>
        <begin position="112"/>
        <end position="121"/>
    </location>
</feature>
<feature type="domain" description="DUF7677" evidence="2">
    <location>
        <begin position="6"/>
        <end position="103"/>
    </location>
</feature>
<feature type="region of interest" description="Disordered" evidence="1">
    <location>
        <begin position="100"/>
        <end position="121"/>
    </location>
</feature>
<dbReference type="InterPro" id="IPR056094">
    <property type="entry name" value="DUF7677"/>
</dbReference>
<gene>
    <name evidence="3" type="ORF">BE08_22745</name>
</gene>
<organism evidence="3 4">
    <name type="scientific">Sorangium cellulosum</name>
    <name type="common">Polyangium cellulosum</name>
    <dbReference type="NCBI Taxonomy" id="56"/>
    <lineage>
        <taxon>Bacteria</taxon>
        <taxon>Pseudomonadati</taxon>
        <taxon>Myxococcota</taxon>
        <taxon>Polyangia</taxon>
        <taxon>Polyangiales</taxon>
        <taxon>Polyangiaceae</taxon>
        <taxon>Sorangium</taxon>
    </lineage>
</organism>
<dbReference type="Pfam" id="PF24725">
    <property type="entry name" value="DUF7677"/>
    <property type="match status" value="1"/>
</dbReference>
<evidence type="ECO:0000313" key="4">
    <source>
        <dbReference type="Proteomes" id="UP000075420"/>
    </source>
</evidence>